<dbReference type="AlphaFoldDB" id="A0AAN9IFS3"/>
<sequence>MIKSCSVYRRLLETLNTERVPANGRCLFEVIVHRACLRNGEKAPDENRERELADELRARGGELEILMAFHVLKWELPQTTHSILASTANELREDRNVTNVHPEKSKAAAKGLTYEDESKLRNE</sequence>
<reference evidence="2 3" key="1">
    <citation type="submission" date="2024-01" db="EMBL/GenBank/DDBJ databases">
        <title>The genomes of 5 underutilized Papilionoideae crops provide insights into root nodulation and disease resistance.</title>
        <authorList>
            <person name="Yuan L."/>
        </authorList>
    </citation>
    <scope>NUCLEOTIDE SEQUENCE [LARGE SCALE GENOMIC DNA]</scope>
    <source>
        <strain evidence="2">LY-2023</strain>
        <tissue evidence="2">Leaf</tissue>
    </source>
</reference>
<evidence type="ECO:0000313" key="3">
    <source>
        <dbReference type="Proteomes" id="UP001359559"/>
    </source>
</evidence>
<keyword evidence="3" id="KW-1185">Reference proteome</keyword>
<feature type="region of interest" description="Disordered" evidence="1">
    <location>
        <begin position="94"/>
        <end position="123"/>
    </location>
</feature>
<evidence type="ECO:0000256" key="1">
    <source>
        <dbReference type="SAM" id="MobiDB-lite"/>
    </source>
</evidence>
<gene>
    <name evidence="2" type="ORF">RJT34_22657</name>
</gene>
<dbReference type="Proteomes" id="UP001359559">
    <property type="component" value="Unassembled WGS sequence"/>
</dbReference>
<evidence type="ECO:0000313" key="2">
    <source>
        <dbReference type="EMBL" id="KAK7277642.1"/>
    </source>
</evidence>
<dbReference type="EMBL" id="JAYKXN010000006">
    <property type="protein sequence ID" value="KAK7277642.1"/>
    <property type="molecule type" value="Genomic_DNA"/>
</dbReference>
<accession>A0AAN9IFS3</accession>
<proteinExistence type="predicted"/>
<organism evidence="2 3">
    <name type="scientific">Clitoria ternatea</name>
    <name type="common">Butterfly pea</name>
    <dbReference type="NCBI Taxonomy" id="43366"/>
    <lineage>
        <taxon>Eukaryota</taxon>
        <taxon>Viridiplantae</taxon>
        <taxon>Streptophyta</taxon>
        <taxon>Embryophyta</taxon>
        <taxon>Tracheophyta</taxon>
        <taxon>Spermatophyta</taxon>
        <taxon>Magnoliopsida</taxon>
        <taxon>eudicotyledons</taxon>
        <taxon>Gunneridae</taxon>
        <taxon>Pentapetalae</taxon>
        <taxon>rosids</taxon>
        <taxon>fabids</taxon>
        <taxon>Fabales</taxon>
        <taxon>Fabaceae</taxon>
        <taxon>Papilionoideae</taxon>
        <taxon>50 kb inversion clade</taxon>
        <taxon>NPAAA clade</taxon>
        <taxon>indigoferoid/millettioid clade</taxon>
        <taxon>Phaseoleae</taxon>
        <taxon>Clitoria</taxon>
    </lineage>
</organism>
<name>A0AAN9IFS3_CLITE</name>
<protein>
    <submittedName>
        <fullName evidence="2">Uncharacterized protein</fullName>
    </submittedName>
</protein>
<feature type="compositionally biased region" description="Basic and acidic residues" evidence="1">
    <location>
        <begin position="94"/>
        <end position="106"/>
    </location>
</feature>
<comment type="caution">
    <text evidence="2">The sequence shown here is derived from an EMBL/GenBank/DDBJ whole genome shotgun (WGS) entry which is preliminary data.</text>
</comment>